<sequence length="631" mass="66947">MLTTLAPDGLRTLIDAIGAPVFVVAVEDEGAFRFVAVNGRLETLVGVTDAALRGHRIEDALPADVAERLGRRLADCVAAGHAYEYDGYIENDGVRWLKVSLTPLLDDAGRVVRIMGVPLDVTDTRMAEDRLLRAAEAGGVAVWEWTLGPDADGGLLKQVNLAPLLGLSEDAGTDAAAWLGAMTDEARARLTPMIEAAIAAGGGIVTMDYAQPTPAGPRHLLGRGRVCVDGGSVRIVGSTVDVTERQALTRALTAERTIFRELAQLSSDWFWMTDENDRFVPFPAVGEGDGVTVLQAEGLSRRDLLDPRLPAEDMAEIEAAVAARRPFRDLVYPQRRADGTTSTVSISGNPRFDEAGRYLGYIGVCTDITARRNWMKLQYGRQKMEALGQMAGGLAHELNNLLHPMIAFATRARRMVGDESPAAPLLEDIATSGRAARDIVRGVLTFSRHDRAEQRPIVLADAICRAVDFAVGVLPREARVVRSIEPLPDTAAVRAADVAQVVMNLVSNALDATGGGGTLTVGLRRVQVPGDAAAEARGLARGAYAVLRIADDGCGMDAAVLGSIFDPFFTTKPVGEGTGLGLSVVYGIARGWGGDVAVTSAPGEGAAFEVFVPLVAEAASSQQRQTRDIAV</sequence>
<dbReference type="SMART" id="SM00388">
    <property type="entry name" value="HisKA"/>
    <property type="match status" value="1"/>
</dbReference>
<protein>
    <recommendedName>
        <fullName evidence="2">histidine kinase</fullName>
        <ecNumber evidence="2">2.7.13.3</ecNumber>
    </recommendedName>
</protein>
<evidence type="ECO:0000313" key="7">
    <source>
        <dbReference type="Proteomes" id="UP000219621"/>
    </source>
</evidence>
<keyword evidence="7" id="KW-1185">Reference proteome</keyword>
<gene>
    <name evidence="6" type="ORF">SAMN05421508_107134</name>
</gene>
<dbReference type="InterPro" id="IPR003594">
    <property type="entry name" value="HATPase_dom"/>
</dbReference>
<dbReference type="Pfam" id="PF02518">
    <property type="entry name" value="HATPase_c"/>
    <property type="match status" value="1"/>
</dbReference>
<dbReference type="GO" id="GO:0000155">
    <property type="term" value="F:phosphorelay sensor kinase activity"/>
    <property type="evidence" value="ECO:0007669"/>
    <property type="project" value="InterPro"/>
</dbReference>
<dbReference type="InterPro" id="IPR000014">
    <property type="entry name" value="PAS"/>
</dbReference>
<dbReference type="PANTHER" id="PTHR43065:SF42">
    <property type="entry name" value="TWO-COMPONENT SENSOR PPRA"/>
    <property type="match status" value="1"/>
</dbReference>
<dbReference type="SUPFAM" id="SSF55785">
    <property type="entry name" value="PYP-like sensor domain (PAS domain)"/>
    <property type="match status" value="2"/>
</dbReference>
<dbReference type="InterPro" id="IPR035965">
    <property type="entry name" value="PAS-like_dom_sf"/>
</dbReference>
<dbReference type="Pfam" id="PF00512">
    <property type="entry name" value="HisKA"/>
    <property type="match status" value="1"/>
</dbReference>
<evidence type="ECO:0000259" key="5">
    <source>
        <dbReference type="PROSITE" id="PS50113"/>
    </source>
</evidence>
<dbReference type="AlphaFoldDB" id="A0A286GS90"/>
<evidence type="ECO:0000256" key="3">
    <source>
        <dbReference type="ARBA" id="ARBA00022553"/>
    </source>
</evidence>
<dbReference type="InterPro" id="IPR004358">
    <property type="entry name" value="Sig_transdc_His_kin-like_C"/>
</dbReference>
<dbReference type="SUPFAM" id="SSF47384">
    <property type="entry name" value="Homodimeric domain of signal transducing histidine kinase"/>
    <property type="match status" value="1"/>
</dbReference>
<dbReference type="InterPro" id="IPR013656">
    <property type="entry name" value="PAS_4"/>
</dbReference>
<dbReference type="PROSITE" id="PS50109">
    <property type="entry name" value="HIS_KIN"/>
    <property type="match status" value="1"/>
</dbReference>
<dbReference type="Gene3D" id="3.30.565.10">
    <property type="entry name" value="Histidine kinase-like ATPase, C-terminal domain"/>
    <property type="match status" value="1"/>
</dbReference>
<dbReference type="Gene3D" id="3.30.450.20">
    <property type="entry name" value="PAS domain"/>
    <property type="match status" value="3"/>
</dbReference>
<evidence type="ECO:0000259" key="4">
    <source>
        <dbReference type="PROSITE" id="PS50109"/>
    </source>
</evidence>
<keyword evidence="3" id="KW-0597">Phosphoprotein</keyword>
<dbReference type="SUPFAM" id="SSF55874">
    <property type="entry name" value="ATPase domain of HSP90 chaperone/DNA topoisomerase II/histidine kinase"/>
    <property type="match status" value="1"/>
</dbReference>
<evidence type="ECO:0000313" key="6">
    <source>
        <dbReference type="EMBL" id="SOD97939.1"/>
    </source>
</evidence>
<evidence type="ECO:0000256" key="2">
    <source>
        <dbReference type="ARBA" id="ARBA00012438"/>
    </source>
</evidence>
<feature type="domain" description="Histidine kinase" evidence="4">
    <location>
        <begin position="393"/>
        <end position="616"/>
    </location>
</feature>
<dbReference type="PROSITE" id="PS50113">
    <property type="entry name" value="PAC"/>
    <property type="match status" value="2"/>
</dbReference>
<dbReference type="PRINTS" id="PR00344">
    <property type="entry name" value="BCTRLSENSOR"/>
</dbReference>
<dbReference type="SMART" id="SM00387">
    <property type="entry name" value="HATPase_c"/>
    <property type="match status" value="1"/>
</dbReference>
<dbReference type="CDD" id="cd00082">
    <property type="entry name" value="HisKA"/>
    <property type="match status" value="1"/>
</dbReference>
<feature type="domain" description="PAC" evidence="5">
    <location>
        <begin position="328"/>
        <end position="380"/>
    </location>
</feature>
<dbReference type="InterPro" id="IPR005467">
    <property type="entry name" value="His_kinase_dom"/>
</dbReference>
<dbReference type="SMART" id="SM00086">
    <property type="entry name" value="PAC"/>
    <property type="match status" value="3"/>
</dbReference>
<dbReference type="InterPro" id="IPR036890">
    <property type="entry name" value="HATPase_C_sf"/>
</dbReference>
<dbReference type="EMBL" id="OCNJ01000007">
    <property type="protein sequence ID" value="SOD97939.1"/>
    <property type="molecule type" value="Genomic_DNA"/>
</dbReference>
<proteinExistence type="predicted"/>
<dbReference type="Proteomes" id="UP000219621">
    <property type="component" value="Unassembled WGS sequence"/>
</dbReference>
<dbReference type="Pfam" id="PF08448">
    <property type="entry name" value="PAS_4"/>
    <property type="match status" value="2"/>
</dbReference>
<dbReference type="InterPro" id="IPR001610">
    <property type="entry name" value="PAC"/>
</dbReference>
<dbReference type="EC" id="2.7.13.3" evidence="2"/>
<reference evidence="6 7" key="1">
    <citation type="submission" date="2017-09" db="EMBL/GenBank/DDBJ databases">
        <authorList>
            <person name="Ehlers B."/>
            <person name="Leendertz F.H."/>
        </authorList>
    </citation>
    <scope>NUCLEOTIDE SEQUENCE [LARGE SCALE GENOMIC DNA]</scope>
    <source>
        <strain evidence="6 7">USBA 140</strain>
    </source>
</reference>
<dbReference type="InterPro" id="IPR000700">
    <property type="entry name" value="PAS-assoc_C"/>
</dbReference>
<dbReference type="CDD" id="cd00130">
    <property type="entry name" value="PAS"/>
    <property type="match status" value="1"/>
</dbReference>
<dbReference type="Gene3D" id="1.10.287.130">
    <property type="match status" value="1"/>
</dbReference>
<dbReference type="InterPro" id="IPR003661">
    <property type="entry name" value="HisK_dim/P_dom"/>
</dbReference>
<name>A0A286GS90_9PROT</name>
<comment type="catalytic activity">
    <reaction evidence="1">
        <text>ATP + protein L-histidine = ADP + protein N-phospho-L-histidine.</text>
        <dbReference type="EC" id="2.7.13.3"/>
    </reaction>
</comment>
<evidence type="ECO:0000256" key="1">
    <source>
        <dbReference type="ARBA" id="ARBA00000085"/>
    </source>
</evidence>
<organism evidence="6 7">
    <name type="scientific">Caenispirillum bisanense</name>
    <dbReference type="NCBI Taxonomy" id="414052"/>
    <lineage>
        <taxon>Bacteria</taxon>
        <taxon>Pseudomonadati</taxon>
        <taxon>Pseudomonadota</taxon>
        <taxon>Alphaproteobacteria</taxon>
        <taxon>Rhodospirillales</taxon>
        <taxon>Novispirillaceae</taxon>
        <taxon>Caenispirillum</taxon>
    </lineage>
</organism>
<accession>A0A286GS90</accession>
<feature type="domain" description="PAC" evidence="5">
    <location>
        <begin position="81"/>
        <end position="133"/>
    </location>
</feature>
<dbReference type="NCBIfam" id="TIGR00229">
    <property type="entry name" value="sensory_box"/>
    <property type="match status" value="2"/>
</dbReference>
<dbReference type="RefSeq" id="WP_176525216.1">
    <property type="nucleotide sequence ID" value="NZ_OCNJ01000007.1"/>
</dbReference>
<dbReference type="InterPro" id="IPR036097">
    <property type="entry name" value="HisK_dim/P_sf"/>
</dbReference>
<dbReference type="PANTHER" id="PTHR43065">
    <property type="entry name" value="SENSOR HISTIDINE KINASE"/>
    <property type="match status" value="1"/>
</dbReference>